<feature type="signal peptide" evidence="1">
    <location>
        <begin position="1"/>
        <end position="23"/>
    </location>
</feature>
<dbReference type="Pfam" id="PF01661">
    <property type="entry name" value="Macro"/>
    <property type="match status" value="1"/>
</dbReference>
<feature type="chain" id="PRO_5046454712" description="Macro domain-containing protein" evidence="1">
    <location>
        <begin position="24"/>
        <end position="130"/>
    </location>
</feature>
<dbReference type="STRING" id="62062.ENSHHUP00000049731"/>
<sequence>MFVQIVQIFTLHFSLFSLSSVDGVIHCTAGPLLRTECAELRGWETGEAKITGVYGLPAKYVIHRVGPIVKWRRGEELPQGLLPSQPGEGHRHQAMHCGYPPEQPVHVALETVRKYLDEHREKAHLSESDV</sequence>
<organism evidence="3 4">
    <name type="scientific">Hucho hucho</name>
    <name type="common">huchen</name>
    <dbReference type="NCBI Taxonomy" id="62062"/>
    <lineage>
        <taxon>Eukaryota</taxon>
        <taxon>Metazoa</taxon>
        <taxon>Chordata</taxon>
        <taxon>Craniata</taxon>
        <taxon>Vertebrata</taxon>
        <taxon>Euteleostomi</taxon>
        <taxon>Actinopterygii</taxon>
        <taxon>Neopterygii</taxon>
        <taxon>Teleostei</taxon>
        <taxon>Protacanthopterygii</taxon>
        <taxon>Salmoniformes</taxon>
        <taxon>Salmonidae</taxon>
        <taxon>Salmoninae</taxon>
        <taxon>Hucho</taxon>
    </lineage>
</organism>
<dbReference type="InterPro" id="IPR002589">
    <property type="entry name" value="Macro_dom"/>
</dbReference>
<keyword evidence="4" id="KW-1185">Reference proteome</keyword>
<reference evidence="3" key="2">
    <citation type="submission" date="2025-08" db="UniProtKB">
        <authorList>
            <consortium name="Ensembl"/>
        </authorList>
    </citation>
    <scope>IDENTIFICATION</scope>
</reference>
<accession>A0A4W5ND91</accession>
<evidence type="ECO:0000256" key="1">
    <source>
        <dbReference type="SAM" id="SignalP"/>
    </source>
</evidence>
<dbReference type="PANTHER" id="PTHR11106">
    <property type="entry name" value="GANGLIOSIDE INDUCED DIFFERENTIATION ASSOCIATED PROTEIN 2-RELATED"/>
    <property type="match status" value="1"/>
</dbReference>
<dbReference type="Ensembl" id="ENSHHUT00000051518.1">
    <property type="protein sequence ID" value="ENSHHUP00000049731.1"/>
    <property type="gene ID" value="ENSHHUG00000030061.1"/>
</dbReference>
<keyword evidence="1" id="KW-0732">Signal</keyword>
<dbReference type="GO" id="GO:0140293">
    <property type="term" value="F:ADP-ribosylglutamate hydrolase activity"/>
    <property type="evidence" value="ECO:0007669"/>
    <property type="project" value="TreeGrafter"/>
</dbReference>
<dbReference type="SUPFAM" id="SSF52949">
    <property type="entry name" value="Macro domain-like"/>
    <property type="match status" value="1"/>
</dbReference>
<reference evidence="3" key="3">
    <citation type="submission" date="2025-09" db="UniProtKB">
        <authorList>
            <consortium name="Ensembl"/>
        </authorList>
    </citation>
    <scope>IDENTIFICATION</scope>
</reference>
<name>A0A4W5ND91_9TELE</name>
<dbReference type="AlphaFoldDB" id="A0A4W5ND91"/>
<evidence type="ECO:0000313" key="3">
    <source>
        <dbReference type="Ensembl" id="ENSHHUP00000049731.1"/>
    </source>
</evidence>
<dbReference type="PANTHER" id="PTHR11106:SF93">
    <property type="entry name" value="ADP-RIBOSE GLYCOHYDROLASE MACROD1"/>
    <property type="match status" value="1"/>
</dbReference>
<dbReference type="GO" id="GO:0042278">
    <property type="term" value="P:purine nucleoside metabolic process"/>
    <property type="evidence" value="ECO:0007669"/>
    <property type="project" value="TreeGrafter"/>
</dbReference>
<evidence type="ECO:0000259" key="2">
    <source>
        <dbReference type="Pfam" id="PF01661"/>
    </source>
</evidence>
<dbReference type="GO" id="GO:0006974">
    <property type="term" value="P:DNA damage response"/>
    <property type="evidence" value="ECO:0007669"/>
    <property type="project" value="TreeGrafter"/>
</dbReference>
<evidence type="ECO:0000313" key="4">
    <source>
        <dbReference type="Proteomes" id="UP000314982"/>
    </source>
</evidence>
<dbReference type="Proteomes" id="UP000314982">
    <property type="component" value="Unassembled WGS sequence"/>
</dbReference>
<feature type="domain" description="Macro" evidence="2">
    <location>
        <begin position="19"/>
        <end position="73"/>
    </location>
</feature>
<dbReference type="GO" id="GO:0140291">
    <property type="term" value="P:peptidyl-glutamate ADP-deribosylation"/>
    <property type="evidence" value="ECO:0007669"/>
    <property type="project" value="TreeGrafter"/>
</dbReference>
<dbReference type="InterPro" id="IPR043472">
    <property type="entry name" value="Macro_dom-like"/>
</dbReference>
<protein>
    <recommendedName>
        <fullName evidence="2">Macro domain-containing protein</fullName>
    </recommendedName>
</protein>
<reference evidence="4" key="1">
    <citation type="submission" date="2018-06" db="EMBL/GenBank/DDBJ databases">
        <title>Genome assembly of Danube salmon.</title>
        <authorList>
            <person name="Macqueen D.J."/>
            <person name="Gundappa M.K."/>
        </authorList>
    </citation>
    <scope>NUCLEOTIDE SEQUENCE [LARGE SCALE GENOMIC DNA]</scope>
</reference>
<proteinExistence type="predicted"/>
<dbReference type="Gene3D" id="3.40.220.10">
    <property type="entry name" value="Leucine Aminopeptidase, subunit E, domain 1"/>
    <property type="match status" value="1"/>
</dbReference>
<dbReference type="GO" id="GO:0005654">
    <property type="term" value="C:nucleoplasm"/>
    <property type="evidence" value="ECO:0007669"/>
    <property type="project" value="TreeGrafter"/>
</dbReference>